<dbReference type="SUPFAM" id="SSF49478">
    <property type="entry name" value="Cna protein B-type domain"/>
    <property type="match status" value="2"/>
</dbReference>
<feature type="chain" id="PRO_5026766959" description="Alpha-amylase" evidence="5">
    <location>
        <begin position="23"/>
        <end position="673"/>
    </location>
</feature>
<dbReference type="InterPro" id="IPR013784">
    <property type="entry name" value="Carb-bd-like_fold"/>
</dbReference>
<dbReference type="GO" id="GO:0030246">
    <property type="term" value="F:carbohydrate binding"/>
    <property type="evidence" value="ECO:0007669"/>
    <property type="project" value="InterPro"/>
</dbReference>
<accession>A0A6J4K0E9</accession>
<dbReference type="AlphaFoldDB" id="A0A6J4K0E9"/>
<feature type="signal peptide" evidence="5">
    <location>
        <begin position="1"/>
        <end position="22"/>
    </location>
</feature>
<keyword evidence="3 5" id="KW-0732">Signal</keyword>
<protein>
    <recommendedName>
        <fullName evidence="7">Alpha-amylase</fullName>
    </recommendedName>
</protein>
<evidence type="ECO:0000256" key="5">
    <source>
        <dbReference type="SAM" id="SignalP"/>
    </source>
</evidence>
<keyword evidence="2" id="KW-0964">Secreted</keyword>
<feature type="region of interest" description="Disordered" evidence="4">
    <location>
        <begin position="26"/>
        <end position="57"/>
    </location>
</feature>
<gene>
    <name evidence="6" type="ORF">AVDCRST_MAG77-4861</name>
</gene>
<dbReference type="InterPro" id="IPR008969">
    <property type="entry name" value="CarboxyPept-like_regulatory"/>
</dbReference>
<evidence type="ECO:0000256" key="2">
    <source>
        <dbReference type="ARBA" id="ARBA00022525"/>
    </source>
</evidence>
<evidence type="ECO:0000313" key="6">
    <source>
        <dbReference type="EMBL" id="CAA9292647.1"/>
    </source>
</evidence>
<dbReference type="PANTHER" id="PTHR36108">
    <property type="entry name" value="COLOSSIN-B-RELATED"/>
    <property type="match status" value="1"/>
</dbReference>
<feature type="compositionally biased region" description="Low complexity" evidence="4">
    <location>
        <begin position="41"/>
        <end position="52"/>
    </location>
</feature>
<dbReference type="PANTHER" id="PTHR36108:SF13">
    <property type="entry name" value="COLOSSIN-B-RELATED"/>
    <property type="match status" value="1"/>
</dbReference>
<sequence length="673" mass="69537">MPRSLVHMFILALVLISASGSAATAQEASPSPAETEQPACATTPGAAGTPTAKSASNPAEWLTTTLTDARTGEPVPGATIQLLNASGSVLDTLTASPDGSYRTEVLPPFLTYGLRFSAPEYVPVSSRGTTTAGRLTEVNAALVPSASALSGIVLDRDTRRPIPDAAVTLIGPTGSVIASTIADSNGGFAFMPPGPGLYVVEAGPPTSGPAAGGYFTIAASSRPVVVVADREASVLLELAQQPAALTGVVVDATTGEPLAGATVTIRGGPAGQEFTITSADDGTWRISPIPAGHYRGSASLAGYWPSTGNVAVAPGQTAFLRLALANARNHLGGVARDVAGRPVVAASVILQCPLPSGDTAVAGTTRTDAGGNFALPLEPNALSRITGTGCTLVAVHPDYYPMQPVPVSLPGLGQEAPFTTLILAGKPATLRITTVDDRTGRIISDVDVAVTHAATGQPIRSLRTDQTGFVVVDGLNPDDYRILATKTGYAPKELEVYAGPNRTIEMRLRLSLALTGIVTDIRTGEVIPYARVTLFRLGEPTEPGDGRSRRAAQELVSRAEGVIVLGASLAANDTRFALIDPAGRNQRGHVIGTAVADERGKFWFDILDEGDYRAFAEAPGWIDIEESDDSGNVTIEGPVLVIPLKLTRIVEAPVLPGRTLLPNTGGGWLAEIR</sequence>
<name>A0A6J4K0E9_9CHLR</name>
<dbReference type="SUPFAM" id="SSF49464">
    <property type="entry name" value="Carboxypeptidase regulatory domain-like"/>
    <property type="match status" value="3"/>
</dbReference>
<dbReference type="Gene3D" id="2.60.40.1120">
    <property type="entry name" value="Carboxypeptidase-like, regulatory domain"/>
    <property type="match status" value="3"/>
</dbReference>
<dbReference type="Pfam" id="PF13620">
    <property type="entry name" value="CarboxypepD_reg"/>
    <property type="match status" value="3"/>
</dbReference>
<evidence type="ECO:0000256" key="1">
    <source>
        <dbReference type="ARBA" id="ARBA00007257"/>
    </source>
</evidence>
<dbReference type="SUPFAM" id="SSF49452">
    <property type="entry name" value="Starch-binding domain-like"/>
    <property type="match status" value="1"/>
</dbReference>
<reference evidence="6" key="1">
    <citation type="submission" date="2020-02" db="EMBL/GenBank/DDBJ databases">
        <authorList>
            <person name="Meier V. D."/>
        </authorList>
    </citation>
    <scope>NUCLEOTIDE SEQUENCE</scope>
    <source>
        <strain evidence="6">AVDCRST_MAG77</strain>
    </source>
</reference>
<evidence type="ECO:0000256" key="3">
    <source>
        <dbReference type="ARBA" id="ARBA00022729"/>
    </source>
</evidence>
<proteinExistence type="inferred from homology"/>
<comment type="similarity">
    <text evidence="1">Belongs to the serine-aspartate repeat-containing protein (SDr) family.</text>
</comment>
<evidence type="ECO:0000256" key="4">
    <source>
        <dbReference type="SAM" id="MobiDB-lite"/>
    </source>
</evidence>
<evidence type="ECO:0008006" key="7">
    <source>
        <dbReference type="Google" id="ProtNLM"/>
    </source>
</evidence>
<dbReference type="EMBL" id="CADCTC010000256">
    <property type="protein sequence ID" value="CAA9292647.1"/>
    <property type="molecule type" value="Genomic_DNA"/>
</dbReference>
<organism evidence="6">
    <name type="scientific">uncultured Chloroflexota bacterium</name>
    <dbReference type="NCBI Taxonomy" id="166587"/>
    <lineage>
        <taxon>Bacteria</taxon>
        <taxon>Bacillati</taxon>
        <taxon>Chloroflexota</taxon>
        <taxon>environmental samples</taxon>
    </lineage>
</organism>